<dbReference type="EC" id="1.14.13.24" evidence="5"/>
<dbReference type="GO" id="GO:0071949">
    <property type="term" value="F:FAD binding"/>
    <property type="evidence" value="ECO:0007669"/>
    <property type="project" value="InterPro"/>
</dbReference>
<evidence type="ECO:0000313" key="6">
    <source>
        <dbReference type="Proteomes" id="UP000231279"/>
    </source>
</evidence>
<sequence>MEAVEDVVIIGAGIAGLATSLGLHRLGIRSLVLESADSLRTTGFGLSLWTNAWKAVDAIGIGEILRAKHHKLSGIVTTSVTSGITTSDRPFTATEAQFDHEVRCVNRKFLLETMENELPKGTIRYSSKVVHMEIDGRFKSIHLADGTVLKTKVLIGCDGVNSVVAKFLGFNKPAFVARSVVRGISYFEDGHGFEPKVMHFFGNGIRYGVIPMDDYAVYWFFNFKPSPQEKEIEEDPTKLKQFILSNLGKVSDKIKEMYQKTELNDMICSQLRFRPPWEVLWGNITKDNI</sequence>
<evidence type="ECO:0000256" key="1">
    <source>
        <dbReference type="ARBA" id="ARBA00023002"/>
    </source>
</evidence>
<dbReference type="InterPro" id="IPR002938">
    <property type="entry name" value="FAD-bd"/>
</dbReference>
<evidence type="ECO:0000256" key="2">
    <source>
        <dbReference type="ARBA" id="ARBA00023033"/>
    </source>
</evidence>
<dbReference type="PANTHER" id="PTHR45934">
    <property type="entry name" value="FAD/NAD(P)-BINDING OXIDOREDUCTASE FAMILY PROTEIN"/>
    <property type="match status" value="1"/>
</dbReference>
<feature type="domain" description="FAD-binding" evidence="4">
    <location>
        <begin position="6"/>
        <end position="272"/>
    </location>
</feature>
<organism evidence="5 6">
    <name type="scientific">Handroanthus impetiginosus</name>
    <dbReference type="NCBI Taxonomy" id="429701"/>
    <lineage>
        <taxon>Eukaryota</taxon>
        <taxon>Viridiplantae</taxon>
        <taxon>Streptophyta</taxon>
        <taxon>Embryophyta</taxon>
        <taxon>Tracheophyta</taxon>
        <taxon>Spermatophyta</taxon>
        <taxon>Magnoliopsida</taxon>
        <taxon>eudicotyledons</taxon>
        <taxon>Gunneridae</taxon>
        <taxon>Pentapetalae</taxon>
        <taxon>asterids</taxon>
        <taxon>lamiids</taxon>
        <taxon>Lamiales</taxon>
        <taxon>Bignoniaceae</taxon>
        <taxon>Crescentiina</taxon>
        <taxon>Tabebuia alliance</taxon>
        <taxon>Handroanthus</taxon>
    </lineage>
</organism>
<dbReference type="AlphaFoldDB" id="A0A2G9GCE1"/>
<name>A0A2G9GCE1_9LAMI</name>
<dbReference type="PANTHER" id="PTHR45934:SF20">
    <property type="entry name" value="MONOOXYGENASE 2-RELATED"/>
    <property type="match status" value="1"/>
</dbReference>
<keyword evidence="2 5" id="KW-0503">Monooxygenase</keyword>
<dbReference type="EMBL" id="NKXS01005737">
    <property type="protein sequence ID" value="PIN02865.1"/>
    <property type="molecule type" value="Genomic_DNA"/>
</dbReference>
<dbReference type="OrthoDB" id="655030at2759"/>
<reference evidence="6" key="1">
    <citation type="journal article" date="2018" name="Gigascience">
        <title>Genome assembly of the Pink Ipe (Handroanthus impetiginosus, Bignoniaceae), a highly valued, ecologically keystone Neotropical timber forest tree.</title>
        <authorList>
            <person name="Silva-Junior O.B."/>
            <person name="Grattapaglia D."/>
            <person name="Novaes E."/>
            <person name="Collevatti R.G."/>
        </authorList>
    </citation>
    <scope>NUCLEOTIDE SEQUENCE [LARGE SCALE GENOMIC DNA]</scope>
    <source>
        <strain evidence="6">cv. UFG-1</strain>
    </source>
</reference>
<evidence type="ECO:0000313" key="5">
    <source>
        <dbReference type="EMBL" id="PIN02865.1"/>
    </source>
</evidence>
<dbReference type="Gene3D" id="3.50.50.60">
    <property type="entry name" value="FAD/NAD(P)-binding domain"/>
    <property type="match status" value="1"/>
</dbReference>
<keyword evidence="1 5" id="KW-0560">Oxidoreductase</keyword>
<dbReference type="InterPro" id="IPR036188">
    <property type="entry name" value="FAD/NAD-bd_sf"/>
</dbReference>
<dbReference type="SUPFAM" id="SSF51905">
    <property type="entry name" value="FAD/NAD(P)-binding domain"/>
    <property type="match status" value="1"/>
</dbReference>
<evidence type="ECO:0000256" key="3">
    <source>
        <dbReference type="ARBA" id="ARBA00024018"/>
    </source>
</evidence>
<comment type="similarity">
    <text evidence="3">Belongs to the 3-hydroxybenzoate 6-hydroxylase family.</text>
</comment>
<protein>
    <submittedName>
        <fullName evidence="5">3-hydroxybenzoate 6-monooxygenase</fullName>
        <ecNumber evidence="5">1.14.13.24</ecNumber>
    </submittedName>
</protein>
<dbReference type="InterPro" id="IPR044560">
    <property type="entry name" value="MOase"/>
</dbReference>
<dbReference type="PRINTS" id="PR00420">
    <property type="entry name" value="RNGMNOXGNASE"/>
</dbReference>
<dbReference type="GO" id="GO:0018669">
    <property type="term" value="F:3-hydroxybenzoate 6-monooxygenase activity"/>
    <property type="evidence" value="ECO:0007669"/>
    <property type="project" value="UniProtKB-EC"/>
</dbReference>
<evidence type="ECO:0000259" key="4">
    <source>
        <dbReference type="Pfam" id="PF01494"/>
    </source>
</evidence>
<proteinExistence type="inferred from homology"/>
<dbReference type="Proteomes" id="UP000231279">
    <property type="component" value="Unassembled WGS sequence"/>
</dbReference>
<accession>A0A2G9GCE1</accession>
<comment type="caution">
    <text evidence="5">The sequence shown here is derived from an EMBL/GenBank/DDBJ whole genome shotgun (WGS) entry which is preliminary data.</text>
</comment>
<dbReference type="STRING" id="429701.A0A2G9GCE1"/>
<dbReference type="Pfam" id="PF01494">
    <property type="entry name" value="FAD_binding_3"/>
    <property type="match status" value="1"/>
</dbReference>
<keyword evidence="6" id="KW-1185">Reference proteome</keyword>
<gene>
    <name evidence="5" type="ORF">CDL12_24612</name>
</gene>